<dbReference type="EMBL" id="JAPDRK010000013">
    <property type="protein sequence ID" value="KAJ9606785.1"/>
    <property type="molecule type" value="Genomic_DNA"/>
</dbReference>
<dbReference type="InterPro" id="IPR050317">
    <property type="entry name" value="Plant_Fungal_Acyltransferase"/>
</dbReference>
<sequence>MTSTDPNQDADAVRDNTMSSTPNGTTPEGAHLPSAPAMPSSTQKELPNGPKTRDVRSAAALVESSATQTDLTNGVDVEHDPALAAPVETSSTQTDEPDHEEVHVNGAAGVSSPADPFLKPKTNGDVEPYDRATSNHVIRLSGIEHCMPRSYIRLCLAYSLPNKEMLPDVEAKLNDFVRRTVDAKPYLCGYVVAVDNPGNRVGAVEIRFSDKDYRDYPKVRVRHFEEHEIGHLTYDELCERNLPPSLIKPEIVSVLKESADEDWAPVFRIQANVIDGGIIISVYLHHCISDGTGAGLLVSGKILADENKFNRYLDGGDHDTQPLSMRLEAFADHQSHVRNELSYPSFNQINNRQLKWKNVPRPDFVDKTIKPLGRGCVFAIPLDKLKALKTRLEIHAGPEDFMTRNDVLMAFVWHSMTKARLPSIAEKSHITKSRLNIPIDIRRKLKTPLSTSYFGAAVDFASAELPLSDLACGSDASMFRTAVTIRKAIGNVDEPYIRQAIALSMKSSPHIDVRDLQGSNMDRAEGADMYITSWEKLPLYDATFEMGLGPPDWVRKPWSRDPGSCIVLPFDKRKDYLEVVIQMAVADMGRLLEDPAFMEYVTKWIE</sequence>
<comment type="caution">
    <text evidence="3">The sequence shown here is derived from an EMBL/GenBank/DDBJ whole genome shotgun (WGS) entry which is preliminary data.</text>
</comment>
<dbReference type="AlphaFoldDB" id="A0AA38X556"/>
<keyword evidence="1" id="KW-0808">Transferase</keyword>
<protein>
    <submittedName>
        <fullName evidence="3">Uncharacterized protein</fullName>
    </submittedName>
</protein>
<gene>
    <name evidence="3" type="ORF">H2200_008794</name>
</gene>
<dbReference type="Gene3D" id="3.30.559.10">
    <property type="entry name" value="Chloramphenicol acetyltransferase-like domain"/>
    <property type="match status" value="2"/>
</dbReference>
<feature type="region of interest" description="Disordered" evidence="2">
    <location>
        <begin position="106"/>
        <end position="128"/>
    </location>
</feature>
<feature type="region of interest" description="Disordered" evidence="2">
    <location>
        <begin position="1"/>
        <end position="77"/>
    </location>
</feature>
<evidence type="ECO:0000313" key="4">
    <source>
        <dbReference type="Proteomes" id="UP001172673"/>
    </source>
</evidence>
<accession>A0AA38X556</accession>
<keyword evidence="4" id="KW-1185">Reference proteome</keyword>
<dbReference type="PANTHER" id="PTHR31642">
    <property type="entry name" value="TRICHOTHECENE 3-O-ACETYLTRANSFERASE"/>
    <property type="match status" value="1"/>
</dbReference>
<dbReference type="Pfam" id="PF02458">
    <property type="entry name" value="Transferase"/>
    <property type="match status" value="1"/>
</dbReference>
<evidence type="ECO:0000256" key="2">
    <source>
        <dbReference type="SAM" id="MobiDB-lite"/>
    </source>
</evidence>
<dbReference type="GO" id="GO:0016747">
    <property type="term" value="F:acyltransferase activity, transferring groups other than amino-acyl groups"/>
    <property type="evidence" value="ECO:0007669"/>
    <property type="project" value="TreeGrafter"/>
</dbReference>
<dbReference type="InterPro" id="IPR023213">
    <property type="entry name" value="CAT-like_dom_sf"/>
</dbReference>
<organism evidence="3 4">
    <name type="scientific">Cladophialophora chaetospira</name>
    <dbReference type="NCBI Taxonomy" id="386627"/>
    <lineage>
        <taxon>Eukaryota</taxon>
        <taxon>Fungi</taxon>
        <taxon>Dikarya</taxon>
        <taxon>Ascomycota</taxon>
        <taxon>Pezizomycotina</taxon>
        <taxon>Eurotiomycetes</taxon>
        <taxon>Chaetothyriomycetidae</taxon>
        <taxon>Chaetothyriales</taxon>
        <taxon>Herpotrichiellaceae</taxon>
        <taxon>Cladophialophora</taxon>
    </lineage>
</organism>
<proteinExistence type="predicted"/>
<feature type="compositionally biased region" description="Polar residues" evidence="2">
    <location>
        <begin position="16"/>
        <end position="26"/>
    </location>
</feature>
<dbReference type="Proteomes" id="UP001172673">
    <property type="component" value="Unassembled WGS sequence"/>
</dbReference>
<name>A0AA38X556_9EURO</name>
<evidence type="ECO:0000256" key="1">
    <source>
        <dbReference type="ARBA" id="ARBA00022679"/>
    </source>
</evidence>
<dbReference type="PANTHER" id="PTHR31642:SF310">
    <property type="entry name" value="FATTY ALCOHOL:CAFFEOYL-COA ACYLTRANSFERASE"/>
    <property type="match status" value="1"/>
</dbReference>
<reference evidence="3" key="1">
    <citation type="submission" date="2022-10" db="EMBL/GenBank/DDBJ databases">
        <title>Culturing micro-colonial fungi from biological soil crusts in the Mojave desert and describing Neophaeococcomyces mojavensis, and introducing the new genera and species Taxawa tesnikishii.</title>
        <authorList>
            <person name="Kurbessoian T."/>
            <person name="Stajich J.E."/>
        </authorList>
    </citation>
    <scope>NUCLEOTIDE SEQUENCE</scope>
    <source>
        <strain evidence="3">TK_41</strain>
    </source>
</reference>
<evidence type="ECO:0000313" key="3">
    <source>
        <dbReference type="EMBL" id="KAJ9606785.1"/>
    </source>
</evidence>
<dbReference type="GO" id="GO:0044550">
    <property type="term" value="P:secondary metabolite biosynthetic process"/>
    <property type="evidence" value="ECO:0007669"/>
    <property type="project" value="TreeGrafter"/>
</dbReference>